<proteinExistence type="predicted"/>
<dbReference type="RefSeq" id="WP_212007815.1">
    <property type="nucleotide sequence ID" value="NZ_JAAFYZ010000010.1"/>
</dbReference>
<sequence>MTAEPIRPLLHAVSHEIIRLIGEYLDYGMELDIAVKVDQSAGTVIVRGESLRRVWGVRQMFEARLSRAGLRFEVEMPSATFVVYPSTT</sequence>
<reference evidence="1 2" key="1">
    <citation type="submission" date="2020-02" db="EMBL/GenBank/DDBJ databases">
        <title>Acidophilic actinobacteria isolated from forest soil.</title>
        <authorList>
            <person name="Golinska P."/>
        </authorList>
    </citation>
    <scope>NUCLEOTIDE SEQUENCE [LARGE SCALE GENOMIC DNA]</scope>
    <source>
        <strain evidence="1 2">NL8</strain>
    </source>
</reference>
<keyword evidence="2" id="KW-1185">Reference proteome</keyword>
<evidence type="ECO:0000313" key="1">
    <source>
        <dbReference type="EMBL" id="MBS2546164.1"/>
    </source>
</evidence>
<protein>
    <submittedName>
        <fullName evidence="1">Uncharacterized protein</fullName>
    </submittedName>
</protein>
<gene>
    <name evidence="1" type="ORF">KGQ19_04715</name>
</gene>
<dbReference type="EMBL" id="JAAFYZ010000010">
    <property type="protein sequence ID" value="MBS2546164.1"/>
    <property type="molecule type" value="Genomic_DNA"/>
</dbReference>
<accession>A0ABS5KIL8</accession>
<organism evidence="1 2">
    <name type="scientific">Catenulispora pinistramenti</name>
    <dbReference type="NCBI Taxonomy" id="2705254"/>
    <lineage>
        <taxon>Bacteria</taxon>
        <taxon>Bacillati</taxon>
        <taxon>Actinomycetota</taxon>
        <taxon>Actinomycetes</taxon>
        <taxon>Catenulisporales</taxon>
        <taxon>Catenulisporaceae</taxon>
        <taxon>Catenulispora</taxon>
    </lineage>
</organism>
<comment type="caution">
    <text evidence="1">The sequence shown here is derived from an EMBL/GenBank/DDBJ whole genome shotgun (WGS) entry which is preliminary data.</text>
</comment>
<evidence type="ECO:0000313" key="2">
    <source>
        <dbReference type="Proteomes" id="UP000730482"/>
    </source>
</evidence>
<name>A0ABS5KIL8_9ACTN</name>
<dbReference type="Proteomes" id="UP000730482">
    <property type="component" value="Unassembled WGS sequence"/>
</dbReference>